<feature type="region of interest" description="Disordered" evidence="1">
    <location>
        <begin position="71"/>
        <end position="93"/>
    </location>
</feature>
<feature type="compositionally biased region" description="Polar residues" evidence="1">
    <location>
        <begin position="71"/>
        <end position="85"/>
    </location>
</feature>
<evidence type="ECO:0000256" key="1">
    <source>
        <dbReference type="SAM" id="MobiDB-lite"/>
    </source>
</evidence>
<reference evidence="2" key="1">
    <citation type="submission" date="2018-12" db="EMBL/GenBank/DDBJ databases">
        <authorList>
            <person name="Syme R.A."/>
            <person name="Farfan-Caceres L."/>
            <person name="Lichtenzveig J."/>
        </authorList>
    </citation>
    <scope>NUCLEOTIDE SEQUENCE</scope>
    <source>
        <strain evidence="2">Al4</strain>
    </source>
</reference>
<organism evidence="2 3">
    <name type="scientific">Ascochyta lentis</name>
    <dbReference type="NCBI Taxonomy" id="205686"/>
    <lineage>
        <taxon>Eukaryota</taxon>
        <taxon>Fungi</taxon>
        <taxon>Dikarya</taxon>
        <taxon>Ascomycota</taxon>
        <taxon>Pezizomycotina</taxon>
        <taxon>Dothideomycetes</taxon>
        <taxon>Pleosporomycetidae</taxon>
        <taxon>Pleosporales</taxon>
        <taxon>Pleosporineae</taxon>
        <taxon>Didymellaceae</taxon>
        <taxon>Ascochyta</taxon>
    </lineage>
</organism>
<dbReference type="AlphaFoldDB" id="A0A8H7J2Z5"/>
<accession>A0A8H7J2Z5</accession>
<evidence type="ECO:0000313" key="3">
    <source>
        <dbReference type="Proteomes" id="UP000651452"/>
    </source>
</evidence>
<dbReference type="Proteomes" id="UP000651452">
    <property type="component" value="Unassembled WGS sequence"/>
</dbReference>
<proteinExistence type="predicted"/>
<evidence type="ECO:0000313" key="2">
    <source>
        <dbReference type="EMBL" id="KAF9694676.1"/>
    </source>
</evidence>
<comment type="caution">
    <text evidence="2">The sequence shown here is derived from an EMBL/GenBank/DDBJ whole genome shotgun (WGS) entry which is preliminary data.</text>
</comment>
<gene>
    <name evidence="2" type="ORF">EKO04_007325</name>
</gene>
<dbReference type="EMBL" id="RZGK01000013">
    <property type="protein sequence ID" value="KAF9694676.1"/>
    <property type="molecule type" value="Genomic_DNA"/>
</dbReference>
<dbReference type="OrthoDB" id="3800133at2759"/>
<keyword evidence="3" id="KW-1185">Reference proteome</keyword>
<sequence length="238" mass="26420">MPYILVHPLPPPHRNPYYPELPTFTTSSRAIAHFFHSHGWRARHVYAPAPFSSVSPSPSVSKLLSTSRYSSLNASHTPSTNSSKPSLHRPAAQSEDGDESACCYACTGNAVVSCAGVVELHDYGIPINTALFYGPWATDMQVAYLRYYAWGHVEFAKEEEVDLRVVNRTVVSGEVRGEQKEMVGDVIEVVDEDLDQDLDEVIDEELAEQWELAERALLATGELEWVEAGKKLRKTDGS</sequence>
<name>A0A8H7J2Z5_9PLEO</name>
<protein>
    <submittedName>
        <fullName evidence="2">Uncharacterized protein</fullName>
    </submittedName>
</protein>
<reference evidence="2" key="2">
    <citation type="submission" date="2020-09" db="EMBL/GenBank/DDBJ databases">
        <title>Reference genome assembly for Australian Ascochyta lentis isolate Al4.</title>
        <authorList>
            <person name="Lee R.C."/>
            <person name="Farfan-Caceres L.M."/>
            <person name="Debler J.W."/>
            <person name="Williams A.H."/>
            <person name="Henares B.M."/>
        </authorList>
    </citation>
    <scope>NUCLEOTIDE SEQUENCE</scope>
    <source>
        <strain evidence="2">Al4</strain>
    </source>
</reference>